<dbReference type="RefSeq" id="XP_058328291.1">
    <property type="nucleotide sequence ID" value="XM_058477946.1"/>
</dbReference>
<sequence length="540" mass="59018">MAFSDLFWKLFIPTAIIAALAVLIVVTSLAIAHHAPVPRMRRRGTPIHVLVVLGSGGHTTEMFYILEKAYEQKDCTYRTYVVTSGDKFSAKKAVDFEAEYSKSLKESGHADIGEYDVITIPRARRVHQSYWTAPFSTLQCFWACLLVLLGRHPGQKQLPSQYLSVYPDLIFSNGPAVAVCMVSAAKAIRFCIFIYRWITLQGHIPTMPKLRTIYIESWARISKLSTSGILLLPLADKFLVQWPDIAGLRAWWGMKKTEYAGWLVFGTIASMPYSLSGRNVLVIGGSRGLGAAVAQRFASEGSNVAINYVSSKDTAEALATDLSSKYNVKTITVQADAGKRIEATNAVTTTIEQLGGLDVVISNAGWTKMTNFGDLDSMDDDDWDRCWNVNVKSSFYLFKAAAPTFNANPDGGAFIITASVAGVIPSGSSLAYSVSKAAAIHLMKGLAQSQGAKIRTNAVLPGLLLTEWGQKFPQAKIDAIRERTVLNKLAEVDDTAEVYVNIAKNSSMTGQTIQIGMLSIFPSQAIDVQSSYQLQIPGLR</sequence>
<dbReference type="Pfam" id="PF08660">
    <property type="entry name" value="Alg14"/>
    <property type="match status" value="1"/>
</dbReference>
<keyword evidence="4" id="KW-0472">Membrane</keyword>
<dbReference type="Proteomes" id="UP001150941">
    <property type="component" value="Unassembled WGS sequence"/>
</dbReference>
<feature type="transmembrane region" description="Helical" evidence="4">
    <location>
        <begin position="169"/>
        <end position="188"/>
    </location>
</feature>
<dbReference type="PROSITE" id="PS00061">
    <property type="entry name" value="ADH_SHORT"/>
    <property type="match status" value="1"/>
</dbReference>
<feature type="transmembrane region" description="Helical" evidence="4">
    <location>
        <begin position="6"/>
        <end position="32"/>
    </location>
</feature>
<comment type="similarity">
    <text evidence="1">Belongs to the short-chain dehydrogenases/reductases (SDR) family.</text>
</comment>
<evidence type="ECO:0008006" key="7">
    <source>
        <dbReference type="Google" id="ProtNLM"/>
    </source>
</evidence>
<evidence type="ECO:0000256" key="4">
    <source>
        <dbReference type="SAM" id="Phobius"/>
    </source>
</evidence>
<evidence type="ECO:0000256" key="3">
    <source>
        <dbReference type="ARBA" id="ARBA00023002"/>
    </source>
</evidence>
<dbReference type="Pfam" id="PF00106">
    <property type="entry name" value="adh_short"/>
    <property type="match status" value="1"/>
</dbReference>
<keyword evidence="2" id="KW-0521">NADP</keyword>
<keyword evidence="6" id="KW-1185">Reference proteome</keyword>
<dbReference type="PANTHER" id="PTHR43618:SF2">
    <property type="entry name" value="CHAIN DEHYDROGENASE, PUTATIVE (AFU_ORTHOLOGUE AFUA_6G06930)-RELATED"/>
    <property type="match status" value="1"/>
</dbReference>
<name>A0A9W9NSC5_9EURO</name>
<dbReference type="InterPro" id="IPR013969">
    <property type="entry name" value="Oligosacch_biosynth_Alg14"/>
</dbReference>
<dbReference type="InterPro" id="IPR052178">
    <property type="entry name" value="Sec_Metab_Biosynth_SDR"/>
</dbReference>
<keyword evidence="4" id="KW-1133">Transmembrane helix</keyword>
<dbReference type="PRINTS" id="PR00081">
    <property type="entry name" value="GDHRDH"/>
</dbReference>
<dbReference type="Gene3D" id="3.40.50.2000">
    <property type="entry name" value="Glycogen Phosphorylase B"/>
    <property type="match status" value="1"/>
</dbReference>
<dbReference type="InterPro" id="IPR036291">
    <property type="entry name" value="NAD(P)-bd_dom_sf"/>
</dbReference>
<dbReference type="PANTHER" id="PTHR43618">
    <property type="entry name" value="7-ALPHA-HYDROXYSTEROID DEHYDROGENASE"/>
    <property type="match status" value="1"/>
</dbReference>
<evidence type="ECO:0000313" key="5">
    <source>
        <dbReference type="EMBL" id="KAJ5224108.1"/>
    </source>
</evidence>
<dbReference type="InterPro" id="IPR002347">
    <property type="entry name" value="SDR_fam"/>
</dbReference>
<dbReference type="Gene3D" id="3.40.50.720">
    <property type="entry name" value="NAD(P)-binding Rossmann-like Domain"/>
    <property type="match status" value="1"/>
</dbReference>
<dbReference type="AlphaFoldDB" id="A0A9W9NSC5"/>
<dbReference type="SUPFAM" id="SSF51735">
    <property type="entry name" value="NAD(P)-binding Rossmann-fold domains"/>
    <property type="match status" value="1"/>
</dbReference>
<dbReference type="GO" id="GO:0006488">
    <property type="term" value="P:dolichol-linked oligosaccharide biosynthetic process"/>
    <property type="evidence" value="ECO:0007669"/>
    <property type="project" value="InterPro"/>
</dbReference>
<accession>A0A9W9NSC5</accession>
<evidence type="ECO:0000256" key="1">
    <source>
        <dbReference type="ARBA" id="ARBA00006484"/>
    </source>
</evidence>
<dbReference type="GO" id="GO:0016491">
    <property type="term" value="F:oxidoreductase activity"/>
    <property type="evidence" value="ECO:0007669"/>
    <property type="project" value="UniProtKB-KW"/>
</dbReference>
<protein>
    <recommendedName>
        <fullName evidence="7">UDP-N-acetylglucosamine transferase subunit ALG14</fullName>
    </recommendedName>
</protein>
<evidence type="ECO:0000256" key="2">
    <source>
        <dbReference type="ARBA" id="ARBA00022857"/>
    </source>
</evidence>
<organism evidence="5 6">
    <name type="scientific">Penicillium chermesinum</name>
    <dbReference type="NCBI Taxonomy" id="63820"/>
    <lineage>
        <taxon>Eukaryota</taxon>
        <taxon>Fungi</taxon>
        <taxon>Dikarya</taxon>
        <taxon>Ascomycota</taxon>
        <taxon>Pezizomycotina</taxon>
        <taxon>Eurotiomycetes</taxon>
        <taxon>Eurotiomycetidae</taxon>
        <taxon>Eurotiales</taxon>
        <taxon>Aspergillaceae</taxon>
        <taxon>Penicillium</taxon>
    </lineage>
</organism>
<keyword evidence="4" id="KW-0812">Transmembrane</keyword>
<dbReference type="EMBL" id="JAPQKS010000006">
    <property type="protein sequence ID" value="KAJ5224108.1"/>
    <property type="molecule type" value="Genomic_DNA"/>
</dbReference>
<reference evidence="5" key="2">
    <citation type="journal article" date="2023" name="IMA Fungus">
        <title>Comparative genomic study of the Penicillium genus elucidates a diverse pangenome and 15 lateral gene transfer events.</title>
        <authorList>
            <person name="Petersen C."/>
            <person name="Sorensen T."/>
            <person name="Nielsen M.R."/>
            <person name="Sondergaard T.E."/>
            <person name="Sorensen J.L."/>
            <person name="Fitzpatrick D.A."/>
            <person name="Frisvad J.C."/>
            <person name="Nielsen K.L."/>
        </authorList>
    </citation>
    <scope>NUCLEOTIDE SEQUENCE</scope>
    <source>
        <strain evidence="5">IBT 19713</strain>
    </source>
</reference>
<dbReference type="OrthoDB" id="37659at2759"/>
<dbReference type="GeneID" id="83205249"/>
<dbReference type="CDD" id="cd05233">
    <property type="entry name" value="SDR_c"/>
    <property type="match status" value="1"/>
</dbReference>
<gene>
    <name evidence="5" type="ORF">N7468_008650</name>
</gene>
<keyword evidence="3" id="KW-0560">Oxidoreductase</keyword>
<evidence type="ECO:0000313" key="6">
    <source>
        <dbReference type="Proteomes" id="UP001150941"/>
    </source>
</evidence>
<comment type="caution">
    <text evidence="5">The sequence shown here is derived from an EMBL/GenBank/DDBJ whole genome shotgun (WGS) entry which is preliminary data.</text>
</comment>
<proteinExistence type="inferred from homology"/>
<feature type="transmembrane region" description="Helical" evidence="4">
    <location>
        <begin position="130"/>
        <end position="149"/>
    </location>
</feature>
<dbReference type="InterPro" id="IPR020904">
    <property type="entry name" value="Sc_DH/Rdtase_CS"/>
</dbReference>
<reference evidence="5" key="1">
    <citation type="submission" date="2022-11" db="EMBL/GenBank/DDBJ databases">
        <authorList>
            <person name="Petersen C."/>
        </authorList>
    </citation>
    <scope>NUCLEOTIDE SEQUENCE</scope>
    <source>
        <strain evidence="5">IBT 19713</strain>
    </source>
</reference>